<proteinExistence type="predicted"/>
<comment type="caution">
    <text evidence="2">The sequence shown here is derived from an EMBL/GenBank/DDBJ whole genome shotgun (WGS) entry which is preliminary data.</text>
</comment>
<sequence>MRLKLRLLYVLPALCFTLVATSLYLGRDHFSRLAWSSAPGLGALRPSPHPADPAARPSEAAKPIPSPTYKVPGNSVLSTAEINSYVRAVFNPTSSELPRIKCPPLNTFRYEPLRSSKTEEGDSHETTTANHHHIDYFFVLNLRHCVSILPSLLGSVVEAMRYLGPQRCALSIVEGNSQDGTPEVLAGIQEGLMALGVGGYFLQRSDINPIGRREGNRVSKLGDLRNMALQPLFDMGGEDTQRRNDGPVADDDTAVLFINDVVPCVEDLLELLLQLRVLDADMTCAMDWTFIGEEPAFYDVWVSRTITGDSFFEVPNDGSWDRYWNLFWNAPAEATRHRFVAHQPFQVFSCWNGAVAFGAGPLLHQTESPAGRARDKNGGKPLPPVRFRGPREDHGECMQGEPQLFCKDLWARGHGRVAVVPSVNLEYSIHRGQDVKRLRGFVSDLVGRGNDDPIQWVDEPPEQVKCMPSWTNQYWQPWDAGLWD</sequence>
<evidence type="ECO:0000256" key="1">
    <source>
        <dbReference type="SAM" id="MobiDB-lite"/>
    </source>
</evidence>
<protein>
    <recommendedName>
        <fullName evidence="4">Alpha-1,3-mannosyltransferase CMT1</fullName>
    </recommendedName>
</protein>
<keyword evidence="3" id="KW-1185">Reference proteome</keyword>
<feature type="region of interest" description="Disordered" evidence="1">
    <location>
        <begin position="45"/>
        <end position="67"/>
    </location>
</feature>
<reference evidence="2 3" key="1">
    <citation type="journal article" date="2024" name="Commun. Biol.">
        <title>Comparative genomic analysis of thermophilic fungi reveals convergent evolutionary adaptations and gene losses.</title>
        <authorList>
            <person name="Steindorff A.S."/>
            <person name="Aguilar-Pontes M.V."/>
            <person name="Robinson A.J."/>
            <person name="Andreopoulos B."/>
            <person name="LaButti K."/>
            <person name="Kuo A."/>
            <person name="Mondo S."/>
            <person name="Riley R."/>
            <person name="Otillar R."/>
            <person name="Haridas S."/>
            <person name="Lipzen A."/>
            <person name="Grimwood J."/>
            <person name="Schmutz J."/>
            <person name="Clum A."/>
            <person name="Reid I.D."/>
            <person name="Moisan M.C."/>
            <person name="Butler G."/>
            <person name="Nguyen T.T.M."/>
            <person name="Dewar K."/>
            <person name="Conant G."/>
            <person name="Drula E."/>
            <person name="Henrissat B."/>
            <person name="Hansel C."/>
            <person name="Singer S."/>
            <person name="Hutchinson M.I."/>
            <person name="de Vries R.P."/>
            <person name="Natvig D.O."/>
            <person name="Powell A.J."/>
            <person name="Tsang A."/>
            <person name="Grigoriev I.V."/>
        </authorList>
    </citation>
    <scope>NUCLEOTIDE SEQUENCE [LARGE SCALE GENOMIC DNA]</scope>
    <source>
        <strain evidence="2 3">ATCC 24622</strain>
    </source>
</reference>
<feature type="region of interest" description="Disordered" evidence="1">
    <location>
        <begin position="366"/>
        <end position="393"/>
    </location>
</feature>
<evidence type="ECO:0000313" key="3">
    <source>
        <dbReference type="Proteomes" id="UP001586593"/>
    </source>
</evidence>
<dbReference type="Proteomes" id="UP001586593">
    <property type="component" value="Unassembled WGS sequence"/>
</dbReference>
<accession>A0ABR3WYV4</accession>
<dbReference type="PANTHER" id="PTHR34144">
    <property type="entry name" value="CHROMOSOME 8, WHOLE GENOME SHOTGUN SEQUENCE"/>
    <property type="match status" value="1"/>
</dbReference>
<organism evidence="2 3">
    <name type="scientific">Phialemonium thermophilum</name>
    <dbReference type="NCBI Taxonomy" id="223376"/>
    <lineage>
        <taxon>Eukaryota</taxon>
        <taxon>Fungi</taxon>
        <taxon>Dikarya</taxon>
        <taxon>Ascomycota</taxon>
        <taxon>Pezizomycotina</taxon>
        <taxon>Sordariomycetes</taxon>
        <taxon>Sordariomycetidae</taxon>
        <taxon>Cephalothecales</taxon>
        <taxon>Cephalothecaceae</taxon>
        <taxon>Phialemonium</taxon>
    </lineage>
</organism>
<dbReference type="Pfam" id="PF11735">
    <property type="entry name" value="CAP59_mtransfer"/>
    <property type="match status" value="1"/>
</dbReference>
<dbReference type="EMBL" id="JAZHXJ010000206">
    <property type="protein sequence ID" value="KAL1868870.1"/>
    <property type="molecule type" value="Genomic_DNA"/>
</dbReference>
<dbReference type="InterPro" id="IPR021047">
    <property type="entry name" value="Mannosyltransferase_CMT1"/>
</dbReference>
<gene>
    <name evidence="2" type="ORF">VTK73DRAFT_3450</name>
</gene>
<evidence type="ECO:0000313" key="2">
    <source>
        <dbReference type="EMBL" id="KAL1868870.1"/>
    </source>
</evidence>
<dbReference type="PANTHER" id="PTHR34144:SF5">
    <property type="entry name" value="ALPHA-1,3-MANNOSYLTRANSFERASE CMT1"/>
    <property type="match status" value="1"/>
</dbReference>
<evidence type="ECO:0008006" key="4">
    <source>
        <dbReference type="Google" id="ProtNLM"/>
    </source>
</evidence>
<name>A0ABR3WYV4_9PEZI</name>